<feature type="transmembrane region" description="Helical" evidence="1">
    <location>
        <begin position="47"/>
        <end position="79"/>
    </location>
</feature>
<dbReference type="EMBL" id="BARV01024877">
    <property type="protein sequence ID" value="GAI38121.1"/>
    <property type="molecule type" value="Genomic_DNA"/>
</dbReference>
<feature type="transmembrane region" description="Helical" evidence="1">
    <location>
        <begin position="7"/>
        <end position="27"/>
    </location>
</feature>
<comment type="caution">
    <text evidence="2">The sequence shown here is derived from an EMBL/GenBank/DDBJ whole genome shotgun (WGS) entry which is preliminary data.</text>
</comment>
<keyword evidence="1" id="KW-1133">Transmembrane helix</keyword>
<dbReference type="AlphaFoldDB" id="X1P6M6"/>
<evidence type="ECO:0000313" key="2">
    <source>
        <dbReference type="EMBL" id="GAI38121.1"/>
    </source>
</evidence>
<protein>
    <submittedName>
        <fullName evidence="2">Uncharacterized protein</fullName>
    </submittedName>
</protein>
<keyword evidence="1" id="KW-0812">Transmembrane</keyword>
<gene>
    <name evidence="2" type="ORF">S06H3_40512</name>
</gene>
<sequence>MSIADTILSVIIWIFQKMILPILPVDLPLMSYATFNATLQGTLKHNIIWAFAGLNSFFNLKLVFILLLSIIFTEVLFWLTKAGMFLVKLVRG</sequence>
<reference evidence="2" key="1">
    <citation type="journal article" date="2014" name="Front. Microbiol.">
        <title>High frequency of phylogenetically diverse reductive dehalogenase-homologous genes in deep subseafloor sedimentary metagenomes.</title>
        <authorList>
            <person name="Kawai M."/>
            <person name="Futagami T."/>
            <person name="Toyoda A."/>
            <person name="Takaki Y."/>
            <person name="Nishi S."/>
            <person name="Hori S."/>
            <person name="Arai W."/>
            <person name="Tsubouchi T."/>
            <person name="Morono Y."/>
            <person name="Uchiyama I."/>
            <person name="Ito T."/>
            <person name="Fujiyama A."/>
            <person name="Inagaki F."/>
            <person name="Takami H."/>
        </authorList>
    </citation>
    <scope>NUCLEOTIDE SEQUENCE</scope>
    <source>
        <strain evidence="2">Expedition CK06-06</strain>
    </source>
</reference>
<accession>X1P6M6</accession>
<name>X1P6M6_9ZZZZ</name>
<organism evidence="2">
    <name type="scientific">marine sediment metagenome</name>
    <dbReference type="NCBI Taxonomy" id="412755"/>
    <lineage>
        <taxon>unclassified sequences</taxon>
        <taxon>metagenomes</taxon>
        <taxon>ecological metagenomes</taxon>
    </lineage>
</organism>
<proteinExistence type="predicted"/>
<keyword evidence="1" id="KW-0472">Membrane</keyword>
<evidence type="ECO:0000256" key="1">
    <source>
        <dbReference type="SAM" id="Phobius"/>
    </source>
</evidence>